<protein>
    <recommendedName>
        <fullName evidence="10">CRISPR-associated endonuclease Cas1</fullName>
        <ecNumber evidence="10">3.1.-.-</ecNumber>
    </recommendedName>
</protein>
<dbReference type="RefSeq" id="WP_320755576.1">
    <property type="nucleotide sequence ID" value="NZ_CP171105.1"/>
</dbReference>
<evidence type="ECO:0000256" key="6">
    <source>
        <dbReference type="ARBA" id="ARBA00023118"/>
    </source>
</evidence>
<feature type="binding site" evidence="10">
    <location>
        <position position="227"/>
    </location>
    <ligand>
        <name>Mn(2+)</name>
        <dbReference type="ChEBI" id="CHEBI:29035"/>
    </ligand>
</feature>
<evidence type="ECO:0000256" key="3">
    <source>
        <dbReference type="ARBA" id="ARBA00022759"/>
    </source>
</evidence>
<evidence type="ECO:0000256" key="9">
    <source>
        <dbReference type="ARBA" id="ARBA00038592"/>
    </source>
</evidence>
<dbReference type="Proteomes" id="UP001275049">
    <property type="component" value="Unassembled WGS sequence"/>
</dbReference>
<dbReference type="EMBL" id="JAWNGA010000019">
    <property type="protein sequence ID" value="MDY5133764.1"/>
    <property type="molecule type" value="Genomic_DNA"/>
</dbReference>
<reference evidence="11 12" key="1">
    <citation type="submission" date="2023-10" db="EMBL/GenBank/DDBJ databases">
        <title>Whole Genome based description of the genera Actinobaculum and Actinotignum reveals a complex phylogenetic relationship within the species included in the genus Actinotignum.</title>
        <authorList>
            <person name="Jensen C.S."/>
            <person name="Dargis R."/>
            <person name="Kemp M."/>
            <person name="Christensen J.J."/>
        </authorList>
    </citation>
    <scope>NUCLEOTIDE SEQUENCE [LARGE SCALE GENOMIC DNA]</scope>
    <source>
        <strain evidence="11 12">SLA_B974</strain>
    </source>
</reference>
<comment type="cofactor">
    <cofactor evidence="10">
        <name>Mg(2+)</name>
        <dbReference type="ChEBI" id="CHEBI:18420"/>
    </cofactor>
    <cofactor evidence="10">
        <name>Mn(2+)</name>
        <dbReference type="ChEBI" id="CHEBI:29035"/>
    </cofactor>
</comment>
<evidence type="ECO:0000256" key="5">
    <source>
        <dbReference type="ARBA" id="ARBA00022842"/>
    </source>
</evidence>
<dbReference type="InterPro" id="IPR002729">
    <property type="entry name" value="CRISPR-assoc_Cas1"/>
</dbReference>
<name>A0ABU5G9F2_9ACTO</name>
<keyword evidence="7 10" id="KW-0238">DNA-binding</keyword>
<evidence type="ECO:0000256" key="10">
    <source>
        <dbReference type="HAMAP-Rule" id="MF_01470"/>
    </source>
</evidence>
<dbReference type="EC" id="3.1.-.-" evidence="10"/>
<proteinExistence type="inferred from homology"/>
<dbReference type="PANTHER" id="PTHR34353:SF2">
    <property type="entry name" value="CRISPR-ASSOCIATED ENDONUCLEASE CAS1 1"/>
    <property type="match status" value="1"/>
</dbReference>
<evidence type="ECO:0000256" key="4">
    <source>
        <dbReference type="ARBA" id="ARBA00022801"/>
    </source>
</evidence>
<keyword evidence="4 10" id="KW-0378">Hydrolase</keyword>
<evidence type="ECO:0000256" key="1">
    <source>
        <dbReference type="ARBA" id="ARBA00022722"/>
    </source>
</evidence>
<comment type="similarity">
    <text evidence="10">Belongs to the CRISPR-associated endonuclease Cas1 family.</text>
</comment>
<comment type="function">
    <text evidence="10">CRISPR (clustered regularly interspaced short palindromic repeat), is an adaptive immune system that provides protection against mobile genetic elements (viruses, transposable elements and conjugative plasmids). CRISPR clusters contain spacers, sequences complementary to antecedent mobile elements, and target invading nucleic acids. CRISPR clusters are transcribed and processed into CRISPR RNA (crRNA). Acts as a dsDNA endonuclease. Involved in the integration of spacer DNA into the CRISPR cassette.</text>
</comment>
<keyword evidence="6 10" id="KW-0051">Antiviral defense</keyword>
<dbReference type="InterPro" id="IPR042206">
    <property type="entry name" value="CRISPR-assoc_Cas1_C"/>
</dbReference>
<dbReference type="PANTHER" id="PTHR34353">
    <property type="entry name" value="CRISPR-ASSOCIATED ENDONUCLEASE CAS1 1"/>
    <property type="match status" value="1"/>
</dbReference>
<feature type="binding site" evidence="10">
    <location>
        <position position="149"/>
    </location>
    <ligand>
        <name>Mn(2+)</name>
        <dbReference type="ChEBI" id="CHEBI:29035"/>
    </ligand>
</feature>
<evidence type="ECO:0000256" key="2">
    <source>
        <dbReference type="ARBA" id="ARBA00022723"/>
    </source>
</evidence>
<sequence length="301" mass="33296">MEKWRIIDCSSMEGSIKSVRGGIEIHRDSQEPVKVPVADVAVVLVGINVSFSSATMYRLLSQDVAVLFCDWKGVPEGGAYSWSTHGRVGARHQAQSRLSEPRRKNAWGRLVQAKVKGQANVLKSHGLVESVELFALARDVRSGDPGNIEARAARIYWKALWGHEDFRRLPGTGKDSYGMRNSHLDYAYTVLRGHGIRAVLGAGLSPSMGIFHRGRANNFALVDDLIEPFRPAIDHMVSQLSPDDDISDSLVRKKLVQSASQTFASNGFTIPTVFVELAQQFGLYVEGDIDKLTVPFWQGEF</sequence>
<dbReference type="Gene3D" id="1.20.120.920">
    <property type="entry name" value="CRISPR-associated endonuclease Cas1, C-terminal domain"/>
    <property type="match status" value="1"/>
</dbReference>
<organism evidence="11 12">
    <name type="scientific">Actinotignum urinale</name>
    <dbReference type="NCBI Taxonomy" id="190146"/>
    <lineage>
        <taxon>Bacteria</taxon>
        <taxon>Bacillati</taxon>
        <taxon>Actinomycetota</taxon>
        <taxon>Actinomycetes</taxon>
        <taxon>Actinomycetales</taxon>
        <taxon>Actinomycetaceae</taxon>
        <taxon>Actinotignum</taxon>
    </lineage>
</organism>
<dbReference type="Pfam" id="PF01867">
    <property type="entry name" value="Cas_Cas1"/>
    <property type="match status" value="1"/>
</dbReference>
<keyword evidence="12" id="KW-1185">Reference proteome</keyword>
<evidence type="ECO:0000313" key="11">
    <source>
        <dbReference type="EMBL" id="MDY5133764.1"/>
    </source>
</evidence>
<comment type="caution">
    <text evidence="11">The sequence shown here is derived from an EMBL/GenBank/DDBJ whole genome shotgun (WGS) entry which is preliminary data.</text>
</comment>
<comment type="subunit">
    <text evidence="9 10">Homodimer, forms a heterotetramer with a Cas2 homodimer.</text>
</comment>
<accession>A0ABU5G9F2</accession>
<keyword evidence="5 10" id="KW-0460">Magnesium</keyword>
<gene>
    <name evidence="10 11" type="primary">cas1</name>
    <name evidence="11" type="ORF">R6G86_08465</name>
</gene>
<dbReference type="HAMAP" id="MF_01470">
    <property type="entry name" value="Cas1"/>
    <property type="match status" value="1"/>
</dbReference>
<dbReference type="InterPro" id="IPR019855">
    <property type="entry name" value="CRISPR-assoc_Cas1_NMENI"/>
</dbReference>
<dbReference type="GO" id="GO:0004519">
    <property type="term" value="F:endonuclease activity"/>
    <property type="evidence" value="ECO:0007669"/>
    <property type="project" value="UniProtKB-KW"/>
</dbReference>
<dbReference type="NCBIfam" id="TIGR00287">
    <property type="entry name" value="cas1"/>
    <property type="match status" value="1"/>
</dbReference>
<evidence type="ECO:0000256" key="7">
    <source>
        <dbReference type="ARBA" id="ARBA00023125"/>
    </source>
</evidence>
<keyword evidence="3 10" id="KW-0255">Endonuclease</keyword>
<keyword evidence="2 10" id="KW-0479">Metal-binding</keyword>
<keyword evidence="1 10" id="KW-0540">Nuclease</keyword>
<evidence type="ECO:0000313" key="12">
    <source>
        <dbReference type="Proteomes" id="UP001275049"/>
    </source>
</evidence>
<feature type="binding site" evidence="10">
    <location>
        <position position="212"/>
    </location>
    <ligand>
        <name>Mn(2+)</name>
        <dbReference type="ChEBI" id="CHEBI:29035"/>
    </ligand>
</feature>
<evidence type="ECO:0000256" key="8">
    <source>
        <dbReference type="ARBA" id="ARBA00023211"/>
    </source>
</evidence>
<dbReference type="NCBIfam" id="TIGR03639">
    <property type="entry name" value="cas1_NMENI"/>
    <property type="match status" value="1"/>
</dbReference>
<dbReference type="InterPro" id="IPR050646">
    <property type="entry name" value="Cas1"/>
</dbReference>
<keyword evidence="8 10" id="KW-0464">Manganese</keyword>